<dbReference type="Proteomes" id="UP000219281">
    <property type="component" value="Unassembled WGS sequence"/>
</dbReference>
<dbReference type="RefSeq" id="WP_205943931.1">
    <property type="nucleotide sequence ID" value="NZ_SSBV01000001.1"/>
</dbReference>
<dbReference type="AlphaFoldDB" id="A0A285ZQ31"/>
<reference evidence="2" key="1">
    <citation type="submission" date="2017-09" db="EMBL/GenBank/DDBJ databases">
        <authorList>
            <person name="Varghese N."/>
            <person name="Submissions S."/>
        </authorList>
    </citation>
    <scope>NUCLEOTIDE SEQUENCE [LARGE SCALE GENOMIC DNA]</scope>
    <source>
        <strain evidence="2">CGMCC 1.12803</strain>
    </source>
</reference>
<evidence type="ECO:0000313" key="2">
    <source>
        <dbReference type="Proteomes" id="UP000219281"/>
    </source>
</evidence>
<keyword evidence="2" id="KW-1185">Reference proteome</keyword>
<name>A0A285ZQ31_9SPHI</name>
<gene>
    <name evidence="1" type="ORF">SAMN06297358_0303</name>
</gene>
<proteinExistence type="predicted"/>
<protein>
    <submittedName>
        <fullName evidence="1">Uncharacterized protein</fullName>
    </submittedName>
</protein>
<evidence type="ECO:0000313" key="1">
    <source>
        <dbReference type="EMBL" id="SOD11728.1"/>
    </source>
</evidence>
<organism evidence="1 2">
    <name type="scientific">Pedobacter xixiisoli</name>
    <dbReference type="NCBI Taxonomy" id="1476464"/>
    <lineage>
        <taxon>Bacteria</taxon>
        <taxon>Pseudomonadati</taxon>
        <taxon>Bacteroidota</taxon>
        <taxon>Sphingobacteriia</taxon>
        <taxon>Sphingobacteriales</taxon>
        <taxon>Sphingobacteriaceae</taxon>
        <taxon>Pedobacter</taxon>
    </lineage>
</organism>
<sequence length="52" mass="5915">MEDENVLYSKFLFAQDRMLHLTKMIVTEVYSGKKLLSARGQGMCNGQVNVGY</sequence>
<accession>A0A285ZQ31</accession>
<dbReference type="EMBL" id="OCMT01000001">
    <property type="protein sequence ID" value="SOD11728.1"/>
    <property type="molecule type" value="Genomic_DNA"/>
</dbReference>